<keyword evidence="4" id="KW-0408">Iron</keyword>
<keyword evidence="2" id="KW-0479">Metal-binding</keyword>
<dbReference type="GO" id="GO:0051213">
    <property type="term" value="F:dioxygenase activity"/>
    <property type="evidence" value="ECO:0007669"/>
    <property type="project" value="UniProtKB-KW"/>
</dbReference>
<dbReference type="Gene3D" id="3.90.380.10">
    <property type="entry name" value="Naphthalene 1,2-dioxygenase Alpha Subunit, Chain A, domain 1"/>
    <property type="match status" value="1"/>
</dbReference>
<keyword evidence="5" id="KW-0411">Iron-sulfur</keyword>
<accession>A0A8J7HFY7</accession>
<keyword evidence="3" id="KW-0560">Oxidoreductase</keyword>
<dbReference type="EMBL" id="JAECZB010000071">
    <property type="protein sequence ID" value="MBH8554354.1"/>
    <property type="molecule type" value="Genomic_DNA"/>
</dbReference>
<dbReference type="GO" id="GO:0051537">
    <property type="term" value="F:2 iron, 2 sulfur cluster binding"/>
    <property type="evidence" value="ECO:0007669"/>
    <property type="project" value="UniProtKB-KW"/>
</dbReference>
<dbReference type="PANTHER" id="PTHR21266:SF59">
    <property type="entry name" value="BLR4922 PROTEIN"/>
    <property type="match status" value="1"/>
</dbReference>
<dbReference type="InterPro" id="IPR036922">
    <property type="entry name" value="Rieske_2Fe-2S_sf"/>
</dbReference>
<dbReference type="SUPFAM" id="SSF55961">
    <property type="entry name" value="Bet v1-like"/>
    <property type="match status" value="1"/>
</dbReference>
<evidence type="ECO:0000256" key="4">
    <source>
        <dbReference type="ARBA" id="ARBA00023004"/>
    </source>
</evidence>
<dbReference type="AlphaFoldDB" id="A0A8J7HFY7"/>
<evidence type="ECO:0000256" key="3">
    <source>
        <dbReference type="ARBA" id="ARBA00023002"/>
    </source>
</evidence>
<evidence type="ECO:0000256" key="5">
    <source>
        <dbReference type="ARBA" id="ARBA00023014"/>
    </source>
</evidence>
<keyword evidence="1" id="KW-0001">2Fe-2S</keyword>
<evidence type="ECO:0000313" key="7">
    <source>
        <dbReference type="EMBL" id="MBH8554354.1"/>
    </source>
</evidence>
<sequence>MLKNFWYACEFSFAVTKKPKQIVLLNQRFVLYRNSQRQVVALKDQCSHRGAAFSMGWLEGDCIRCPYHGWKFQADGQCIEIPSNATGTPIPKRANVESYPVQEKYGFVWLFYGDLSSQERPPIPPLPEYEDPTMHPIYLEYEMQAHYTRVIENALDPAHLYAVHANSFGAGFAQDPRVEDYLVQNESWGISAKITYKNYTKPKNGVFKSFFRPARTQLNAKTTFYLPNITKIESDFGRGKMINYAVHIPVDDNTTISKRIQFRNFFTHSWADSLFVKFHHKVGLEDRIVTESQYPKFIPDTLSDEVHVPADALTIAYRQLRQKYLAMGWGLKLNKSESDNINRNQIRPVCASLIN</sequence>
<protein>
    <submittedName>
        <fullName evidence="7">Aromatic ring-hydroxylating dioxygenase subunit alpha</fullName>
    </submittedName>
</protein>
<dbReference type="InterPro" id="IPR050584">
    <property type="entry name" value="Cholesterol_7-desaturase"/>
</dbReference>
<organism evidence="7 8">
    <name type="scientific">Atlanticothrix silvestris CENA357</name>
    <dbReference type="NCBI Taxonomy" id="1725252"/>
    <lineage>
        <taxon>Bacteria</taxon>
        <taxon>Bacillati</taxon>
        <taxon>Cyanobacteriota</taxon>
        <taxon>Cyanophyceae</taxon>
        <taxon>Nostocales</taxon>
        <taxon>Nodulariaceae</taxon>
        <taxon>Atlanticothrix</taxon>
        <taxon>Atlanticothrix silvestris</taxon>
    </lineage>
</organism>
<keyword evidence="7" id="KW-0223">Dioxygenase</keyword>
<feature type="domain" description="Rieske" evidence="6">
    <location>
        <begin position="6"/>
        <end position="110"/>
    </location>
</feature>
<dbReference type="Gene3D" id="2.102.10.10">
    <property type="entry name" value="Rieske [2Fe-2S] iron-sulphur domain"/>
    <property type="match status" value="1"/>
</dbReference>
<proteinExistence type="predicted"/>
<dbReference type="InterPro" id="IPR044043">
    <property type="entry name" value="VanA_C_cat"/>
</dbReference>
<dbReference type="GO" id="GO:0004497">
    <property type="term" value="F:monooxygenase activity"/>
    <property type="evidence" value="ECO:0007669"/>
    <property type="project" value="UniProtKB-ARBA"/>
</dbReference>
<dbReference type="PANTHER" id="PTHR21266">
    <property type="entry name" value="IRON-SULFUR DOMAIN CONTAINING PROTEIN"/>
    <property type="match status" value="1"/>
</dbReference>
<keyword evidence="8" id="KW-1185">Reference proteome</keyword>
<dbReference type="Pfam" id="PF19112">
    <property type="entry name" value="VanA_C"/>
    <property type="match status" value="1"/>
</dbReference>
<comment type="caution">
    <text evidence="7">The sequence shown here is derived from an EMBL/GenBank/DDBJ whole genome shotgun (WGS) entry which is preliminary data.</text>
</comment>
<evidence type="ECO:0000256" key="1">
    <source>
        <dbReference type="ARBA" id="ARBA00022714"/>
    </source>
</evidence>
<reference evidence="7 8" key="1">
    <citation type="journal article" date="2021" name="Int. J. Syst. Evol. Microbiol.">
        <title>Amazonocrinis nigriterrae gen. nov., sp. nov., Atlanticothrix silvestris gen. nov., sp. nov. and Dendronalium phyllosphericum gen. nov., sp. nov., nostocacean cyanobacteria from Brazilian environments.</title>
        <authorList>
            <person name="Alvarenga D.O."/>
            <person name="Andreote A.P.D."/>
            <person name="Branco L.H.Z."/>
            <person name="Delbaje E."/>
            <person name="Cruz R.B."/>
            <person name="Varani A.M."/>
            <person name="Fiore M.F."/>
        </authorList>
    </citation>
    <scope>NUCLEOTIDE SEQUENCE [LARGE SCALE GENOMIC DNA]</scope>
    <source>
        <strain evidence="7 8">CENA357</strain>
    </source>
</reference>
<dbReference type="Pfam" id="PF00355">
    <property type="entry name" value="Rieske"/>
    <property type="match status" value="1"/>
</dbReference>
<dbReference type="Proteomes" id="UP000599391">
    <property type="component" value="Unassembled WGS sequence"/>
</dbReference>
<dbReference type="PROSITE" id="PS51296">
    <property type="entry name" value="RIESKE"/>
    <property type="match status" value="1"/>
</dbReference>
<evidence type="ECO:0000313" key="8">
    <source>
        <dbReference type="Proteomes" id="UP000599391"/>
    </source>
</evidence>
<dbReference type="RefSeq" id="WP_214440595.1">
    <property type="nucleotide sequence ID" value="NZ_JAECZB010000071.1"/>
</dbReference>
<evidence type="ECO:0000256" key="2">
    <source>
        <dbReference type="ARBA" id="ARBA00022723"/>
    </source>
</evidence>
<dbReference type="InterPro" id="IPR017941">
    <property type="entry name" value="Rieske_2Fe-2S"/>
</dbReference>
<name>A0A8J7HFY7_9CYAN</name>
<evidence type="ECO:0000259" key="6">
    <source>
        <dbReference type="PROSITE" id="PS51296"/>
    </source>
</evidence>
<dbReference type="GO" id="GO:0016705">
    <property type="term" value="F:oxidoreductase activity, acting on paired donors, with incorporation or reduction of molecular oxygen"/>
    <property type="evidence" value="ECO:0007669"/>
    <property type="project" value="UniProtKB-ARBA"/>
</dbReference>
<dbReference type="GO" id="GO:0046872">
    <property type="term" value="F:metal ion binding"/>
    <property type="evidence" value="ECO:0007669"/>
    <property type="project" value="UniProtKB-KW"/>
</dbReference>
<dbReference type="SUPFAM" id="SSF50022">
    <property type="entry name" value="ISP domain"/>
    <property type="match status" value="1"/>
</dbReference>
<gene>
    <name evidence="7" type="ORF">I8751_18680</name>
</gene>